<dbReference type="Proteomes" id="UP000758155">
    <property type="component" value="Unassembled WGS sequence"/>
</dbReference>
<dbReference type="AlphaFoldDB" id="A0A9P4WJA8"/>
<evidence type="ECO:0000256" key="1">
    <source>
        <dbReference type="SAM" id="MobiDB-lite"/>
    </source>
</evidence>
<name>A0A9P4WJA8_9PLEO</name>
<reference evidence="2" key="1">
    <citation type="submission" date="2019-04" db="EMBL/GenBank/DDBJ databases">
        <title>Sequencing of skin fungus with MAO and IRED activity.</title>
        <authorList>
            <person name="Marsaioli A.J."/>
            <person name="Bonatto J.M.C."/>
            <person name="Reis Junior O."/>
        </authorList>
    </citation>
    <scope>NUCLEOTIDE SEQUENCE</scope>
    <source>
        <strain evidence="2">28M1</strain>
    </source>
</reference>
<feature type="region of interest" description="Disordered" evidence="1">
    <location>
        <begin position="1"/>
        <end position="38"/>
    </location>
</feature>
<sequence length="279" mass="30821">MPKQHLTIHSAPFKPSHLSIPPSPSSPLSPLTPAKPETRATPTSFIVREITTQSVPATPLQWVWTCDACHSAYPLGATRRCLDDGHPFCAGTTIVKKWHHDSPKRRVKRHKACASEFDYLGWKGWGRWRRASLAPRLRPKGTSTARTEMTGVTGITDVEEDAKKKDCWRDCDYPSQCRWGKRVGIHTPYPTPTRTRFSFDGAAITTSVLDTPINLPSLDDCFAASPLSDTCLEDNVGARPRTRSKCEAAQELGKHITYVAAEDGVLAVERGVRCQDGGC</sequence>
<organism evidence="2 3">
    <name type="scientific">Didymella heteroderae</name>
    <dbReference type="NCBI Taxonomy" id="1769908"/>
    <lineage>
        <taxon>Eukaryota</taxon>
        <taxon>Fungi</taxon>
        <taxon>Dikarya</taxon>
        <taxon>Ascomycota</taxon>
        <taxon>Pezizomycotina</taxon>
        <taxon>Dothideomycetes</taxon>
        <taxon>Pleosporomycetidae</taxon>
        <taxon>Pleosporales</taxon>
        <taxon>Pleosporineae</taxon>
        <taxon>Didymellaceae</taxon>
        <taxon>Didymella</taxon>
    </lineage>
</organism>
<gene>
    <name evidence="2" type="ORF">E8E12_004504</name>
</gene>
<comment type="caution">
    <text evidence="2">The sequence shown here is derived from an EMBL/GenBank/DDBJ whole genome shotgun (WGS) entry which is preliminary data.</text>
</comment>
<protein>
    <submittedName>
        <fullName evidence="2">Uncharacterized protein</fullName>
    </submittedName>
</protein>
<dbReference type="EMBL" id="SWKV01000079">
    <property type="protein sequence ID" value="KAF3033573.1"/>
    <property type="molecule type" value="Genomic_DNA"/>
</dbReference>
<evidence type="ECO:0000313" key="2">
    <source>
        <dbReference type="EMBL" id="KAF3033573.1"/>
    </source>
</evidence>
<dbReference type="OrthoDB" id="5396104at2759"/>
<accession>A0A9P4WJA8</accession>
<evidence type="ECO:0000313" key="3">
    <source>
        <dbReference type="Proteomes" id="UP000758155"/>
    </source>
</evidence>
<proteinExistence type="predicted"/>
<keyword evidence="3" id="KW-1185">Reference proteome</keyword>